<dbReference type="EMBL" id="JAAVJC010000476">
    <property type="protein sequence ID" value="NJQ17919.1"/>
    <property type="molecule type" value="Genomic_DNA"/>
</dbReference>
<protein>
    <recommendedName>
        <fullName evidence="5">Integral membrane protein</fullName>
    </recommendedName>
</protein>
<feature type="transmembrane region" description="Helical" evidence="2">
    <location>
        <begin position="286"/>
        <end position="308"/>
    </location>
</feature>
<gene>
    <name evidence="3" type="ORF">HCN52_24060</name>
</gene>
<keyword evidence="4" id="KW-1185">Reference proteome</keyword>
<feature type="transmembrane region" description="Helical" evidence="2">
    <location>
        <begin position="244"/>
        <end position="265"/>
    </location>
</feature>
<feature type="transmembrane region" description="Helical" evidence="2">
    <location>
        <begin position="390"/>
        <end position="416"/>
    </location>
</feature>
<evidence type="ECO:0000313" key="3">
    <source>
        <dbReference type="EMBL" id="NJQ17919.1"/>
    </source>
</evidence>
<feature type="compositionally biased region" description="Low complexity" evidence="1">
    <location>
        <begin position="33"/>
        <end position="45"/>
    </location>
</feature>
<dbReference type="Proteomes" id="UP000727056">
    <property type="component" value="Unassembled WGS sequence"/>
</dbReference>
<dbReference type="InterPro" id="IPR045931">
    <property type="entry name" value="DUF6350"/>
</dbReference>
<reference evidence="3 4" key="1">
    <citation type="submission" date="2020-03" db="EMBL/GenBank/DDBJ databases">
        <title>Draft genome of Streptomyces sp. ventii, isolated from the Axial Seamount in the Pacific Ocean, and resequencing of the two type strains Streptomyces lonarensis strain NCL 716 and Streptomyces bohaiensis strain 11A07.</title>
        <authorList>
            <person name="Loughran R.M."/>
            <person name="Pfannmuller K.M."/>
            <person name="Wasson B.J."/>
            <person name="Deadmond M.C."/>
            <person name="Paddock B.E."/>
            <person name="Koyack M.J."/>
            <person name="Gallegos D.A."/>
            <person name="Mitchell E.A."/>
            <person name="Ushijima B."/>
            <person name="Saw J.H."/>
            <person name="Mcphail K.L."/>
            <person name="Videau P."/>
        </authorList>
    </citation>
    <scope>NUCLEOTIDE SEQUENCE [LARGE SCALE GENOMIC DNA]</scope>
    <source>
        <strain evidence="3 4">11A07</strain>
    </source>
</reference>
<evidence type="ECO:0008006" key="5">
    <source>
        <dbReference type="Google" id="ProtNLM"/>
    </source>
</evidence>
<keyword evidence="2" id="KW-0812">Transmembrane</keyword>
<accession>A0ABX1CKV2</accession>
<feature type="transmembrane region" description="Helical" evidence="2">
    <location>
        <begin position="135"/>
        <end position="153"/>
    </location>
</feature>
<comment type="caution">
    <text evidence="3">The sequence shown here is derived from an EMBL/GenBank/DDBJ whole genome shotgun (WGS) entry which is preliminary data.</text>
</comment>
<feature type="transmembrane region" description="Helical" evidence="2">
    <location>
        <begin position="347"/>
        <end position="369"/>
    </location>
</feature>
<feature type="transmembrane region" description="Helical" evidence="2">
    <location>
        <begin position="77"/>
        <end position="97"/>
    </location>
</feature>
<feature type="region of interest" description="Disordered" evidence="1">
    <location>
        <begin position="17"/>
        <end position="68"/>
    </location>
</feature>
<feature type="transmembrane region" description="Helical" evidence="2">
    <location>
        <begin position="109"/>
        <end position="128"/>
    </location>
</feature>
<dbReference type="Pfam" id="PF19877">
    <property type="entry name" value="DUF6350"/>
    <property type="match status" value="1"/>
</dbReference>
<proteinExistence type="predicted"/>
<evidence type="ECO:0000256" key="2">
    <source>
        <dbReference type="SAM" id="Phobius"/>
    </source>
</evidence>
<keyword evidence="2" id="KW-0472">Membrane</keyword>
<organism evidence="3 4">
    <name type="scientific">Streptomyces bohaiensis</name>
    <dbReference type="NCBI Taxonomy" id="1431344"/>
    <lineage>
        <taxon>Bacteria</taxon>
        <taxon>Bacillati</taxon>
        <taxon>Actinomycetota</taxon>
        <taxon>Actinomycetes</taxon>
        <taxon>Kitasatosporales</taxon>
        <taxon>Streptomycetaceae</taxon>
        <taxon>Streptomyces</taxon>
    </lineage>
</organism>
<keyword evidence="2" id="KW-1133">Transmembrane helix</keyword>
<feature type="transmembrane region" description="Helical" evidence="2">
    <location>
        <begin position="205"/>
        <end position="224"/>
    </location>
</feature>
<evidence type="ECO:0000313" key="4">
    <source>
        <dbReference type="Proteomes" id="UP000727056"/>
    </source>
</evidence>
<evidence type="ECO:0000256" key="1">
    <source>
        <dbReference type="SAM" id="MobiDB-lite"/>
    </source>
</evidence>
<feature type="transmembrane region" description="Helical" evidence="2">
    <location>
        <begin position="428"/>
        <end position="449"/>
    </location>
</feature>
<sequence length="461" mass="45452">MSALFAATVAAVRSLPARLRSPRRSAESATTDPGAARAAPRAARPGARRPERRPHDESDDTAEFGGRRPGGACAAEGLVAAGLGAGALAVVVLALWTVSPHPDDGPGNATTLAVDLWLLAHGAGLVRADTLGGTPAPVTLTPLLLALVPGWLLRRAVRVALPADSGPGRALTTALWITGGYLAAAAAGVLYTLDGPIRVDPLSAAVAVPLFALVVTVTAGWSHTGPPLLPGRAQWLQETDAPRAAAAGLAAMCGAGTVLAAIALVGHAGAAQSLFGQLAGDWSGRISLLLLACALVPNAAVWAAAYGLGVGFTVGGGVWLAPLATGGDDPRLPPFPLLAALPGEGGAPLTLALAALVPLTAISVTAFFLGRAAVPVRADRTTATSAADTACAALLAAALLGLGTGVLALLAGGALGTGGLAEFGPAPWLTAAAAFGWVAVLGTPAALLARAWRDGPRGTGP</sequence>
<name>A0ABX1CKV2_9ACTN</name>
<feature type="transmembrane region" description="Helical" evidence="2">
    <location>
        <begin position="173"/>
        <end position="193"/>
    </location>
</feature>